<dbReference type="Gene3D" id="3.30.470.20">
    <property type="entry name" value="ATP-grasp fold, B domain"/>
    <property type="match status" value="1"/>
</dbReference>
<dbReference type="NCBIfam" id="TIGR00087">
    <property type="entry name" value="surE"/>
    <property type="match status" value="1"/>
</dbReference>
<feature type="domain" description="Survival protein SurE-like phosphatase/nucleotidase" evidence="2">
    <location>
        <begin position="3"/>
        <end position="214"/>
    </location>
</feature>
<dbReference type="OrthoDB" id="202825at2759"/>
<organism evidence="3 4">
    <name type="scientific">Candidozyma pseudohaemuli</name>
    <dbReference type="NCBI Taxonomy" id="418784"/>
    <lineage>
        <taxon>Eukaryota</taxon>
        <taxon>Fungi</taxon>
        <taxon>Dikarya</taxon>
        <taxon>Ascomycota</taxon>
        <taxon>Saccharomycotina</taxon>
        <taxon>Pichiomycetes</taxon>
        <taxon>Metschnikowiaceae</taxon>
        <taxon>Candidozyma</taxon>
    </lineage>
</organism>
<evidence type="ECO:0000259" key="2">
    <source>
        <dbReference type="Pfam" id="PF01975"/>
    </source>
</evidence>
<dbReference type="InterPro" id="IPR004344">
    <property type="entry name" value="TTL/TTLL_fam"/>
</dbReference>
<dbReference type="InterPro" id="IPR002828">
    <property type="entry name" value="SurE-like_Pase/nucleotidase"/>
</dbReference>
<comment type="caution">
    <text evidence="3">The sequence shown here is derived from an EMBL/GenBank/DDBJ whole genome shotgun (WGS) entry which is preliminary data.</text>
</comment>
<dbReference type="AlphaFoldDB" id="A0A2P7YTD6"/>
<evidence type="ECO:0000313" key="4">
    <source>
        <dbReference type="Proteomes" id="UP000241107"/>
    </source>
</evidence>
<dbReference type="STRING" id="418784.A0A2P7YTD6"/>
<dbReference type="PROSITE" id="PS51221">
    <property type="entry name" value="TTL"/>
    <property type="match status" value="1"/>
</dbReference>
<reference evidence="3 4" key="1">
    <citation type="submission" date="2018-03" db="EMBL/GenBank/DDBJ databases">
        <title>Candida pseudohaemulonii genome assembly and annotation.</title>
        <authorList>
            <person name="Munoz J.F."/>
            <person name="Gade L.G."/>
            <person name="Chow N.A."/>
            <person name="Litvintseva A.P."/>
            <person name="Loparev V.N."/>
            <person name="Cuomo C.A."/>
        </authorList>
    </citation>
    <scope>NUCLEOTIDE SEQUENCE [LARGE SCALE GENOMIC DNA]</scope>
    <source>
        <strain evidence="3 4">B12108</strain>
    </source>
</reference>
<dbReference type="VEuPathDB" id="FungiDB:C7M61_001840"/>
<evidence type="ECO:0000313" key="3">
    <source>
        <dbReference type="EMBL" id="PSK39237.1"/>
    </source>
</evidence>
<sequence>MHILLTNDDGPPDDKTSPYIKYFLDEVQKSTDWKVTIVVPNQQRSWIGKAHFAGRVLDVTYIYTLPSTESHDEEINSFEGPFAERNESLRQTHQEWHLVNSTPAACADLGLHHLTSHDEPIDLVISGPNYGKNSGNLYILASGTVGAAMEAVTHGAKAIALSYEFRSQVNDHNQLKEAAKLSLKIAKKLHENLTENFEVDLYSVNIPLIPSLDSNNTSVMYAPIQNNCWKLIYAPLGNGKYGWAPDFKQVYKDGLVDANYSDNRVLLNDSVSVTPLKAAFQAVEPLVGDVFQKNYSLLNVDSHVPRNIFLITTSSNGYIYDLLVSAFKNRGFEISNSRRILEDIKDDAQLKVFHYGEYEELDIDLLQSHPKQYFISSFIYRKALIRKHYLANTVLHYCAKFPDSILKRALPEAYLIEVDYAEFLDDALDEAFELRQELETSKKTWILKPSMADKGQGIRLFRNIEELQAIFESFEEDVHESDDEGEQEGIMVSQLRHFVVQKYQENPLLLQFYNNRKFHLRVYVVAVGDISVFVYEEILTLFAELTYTGVSDLEDLTSHLTNTCLQEGKNPLVIPFWQLSELGSSEKHEIFDQVKCITGELFKAATSVDKINFQPLENALEFYGLDFLVDEDHSVKLLEVNAYPDFKQTGHELKNIIEKLMTSIAHLSAKQFFAESLQDELNVLHLVFRKDTHPPNHSR</sequence>
<dbReference type="Proteomes" id="UP000241107">
    <property type="component" value="Unassembled WGS sequence"/>
</dbReference>
<name>A0A2P7YTD6_9ASCO</name>
<dbReference type="Gene3D" id="3.40.1210.10">
    <property type="entry name" value="Survival protein SurE-like phosphatase/nucleotidase"/>
    <property type="match status" value="1"/>
</dbReference>
<dbReference type="PANTHER" id="PTHR47551:SF1">
    <property type="entry name" value="TUBULIN--TYROSINE LIGASE PBY1-RELATED"/>
    <property type="match status" value="1"/>
</dbReference>
<dbReference type="GO" id="GO:0000932">
    <property type="term" value="C:P-body"/>
    <property type="evidence" value="ECO:0007669"/>
    <property type="project" value="EnsemblFungi"/>
</dbReference>
<dbReference type="GeneID" id="36565230"/>
<protein>
    <submittedName>
        <fullName evidence="3">5'/3'-nucleotidase SurE</fullName>
    </submittedName>
</protein>
<dbReference type="RefSeq" id="XP_024714374.1">
    <property type="nucleotide sequence ID" value="XM_024857238.1"/>
</dbReference>
<dbReference type="PANTHER" id="PTHR47551">
    <property type="entry name" value="TUBULIN--TYROSINE LIGASE PBY1-RELATED"/>
    <property type="match status" value="1"/>
</dbReference>
<accession>A0A2P7YTD6</accession>
<keyword evidence="1" id="KW-0175">Coiled coil</keyword>
<feature type="coiled-coil region" evidence="1">
    <location>
        <begin position="424"/>
        <end position="484"/>
    </location>
</feature>
<dbReference type="InterPro" id="IPR027746">
    <property type="entry name" value="TTL"/>
</dbReference>
<dbReference type="SUPFAM" id="SSF64167">
    <property type="entry name" value="SurE-like"/>
    <property type="match status" value="1"/>
</dbReference>
<evidence type="ECO:0000256" key="1">
    <source>
        <dbReference type="SAM" id="Coils"/>
    </source>
</evidence>
<dbReference type="Pfam" id="PF01975">
    <property type="entry name" value="SurE"/>
    <property type="match status" value="1"/>
</dbReference>
<gene>
    <name evidence="3" type="ORF">C7M61_001840</name>
</gene>
<dbReference type="Pfam" id="PF03133">
    <property type="entry name" value="TTL"/>
    <property type="match status" value="1"/>
</dbReference>
<dbReference type="EMBL" id="PYFQ01000003">
    <property type="protein sequence ID" value="PSK39237.1"/>
    <property type="molecule type" value="Genomic_DNA"/>
</dbReference>
<keyword evidence="4" id="KW-1185">Reference proteome</keyword>
<proteinExistence type="predicted"/>
<dbReference type="SUPFAM" id="SSF56059">
    <property type="entry name" value="Glutathione synthetase ATP-binding domain-like"/>
    <property type="match status" value="1"/>
</dbReference>
<dbReference type="GO" id="GO:0016787">
    <property type="term" value="F:hydrolase activity"/>
    <property type="evidence" value="ECO:0007669"/>
    <property type="project" value="InterPro"/>
</dbReference>
<dbReference type="InterPro" id="IPR036523">
    <property type="entry name" value="SurE-like_sf"/>
</dbReference>